<sequence>MNQLLDYLQKLDLKDTKSYLTRSNIEKASIVFILLCALSVFLGRIPAKQTLNLDNGKMTYQGTLVANKMSGQGSLTFENGDKYKGEFKNGIFNGKGTYVSATGWTYEGEFKNGIADGNGKLTTESNVIYEGRFKQGIYQYAN</sequence>
<dbReference type="SMART" id="SM00698">
    <property type="entry name" value="MORN"/>
    <property type="match status" value="3"/>
</dbReference>
<dbReference type="PANTHER" id="PTHR23084:SF263">
    <property type="entry name" value="MORN REPEAT-CONTAINING PROTEIN 1"/>
    <property type="match status" value="1"/>
</dbReference>
<evidence type="ECO:0008006" key="7">
    <source>
        <dbReference type="Google" id="ProtNLM"/>
    </source>
</evidence>
<dbReference type="SUPFAM" id="SSF82185">
    <property type="entry name" value="Histone H3 K4-specific methyltransferase SET7/9 N-terminal domain"/>
    <property type="match status" value="1"/>
</dbReference>
<proteinExistence type="predicted"/>
<dbReference type="PIRSF" id="PIRSF034300">
    <property type="entry name" value="UCP034300"/>
    <property type="match status" value="1"/>
</dbReference>
<keyword evidence="2" id="KW-1133">Transmembrane helix</keyword>
<evidence type="ECO:0000313" key="5">
    <source>
        <dbReference type="Proteomes" id="UP000435060"/>
    </source>
</evidence>
<reference evidence="4 6" key="1">
    <citation type="submission" date="2019-10" db="EMBL/GenBank/DDBJ databases">
        <title>Streptococcis sp, isolated from the respiratory tract of Marmot.</title>
        <authorList>
            <person name="Zhang G."/>
        </authorList>
    </citation>
    <scope>NUCLEOTIDE SEQUENCE [LARGE SCALE GENOMIC DNA]</scope>
    <source>
        <strain evidence="4">Zg-70</strain>
        <strain evidence="6">zg-70</strain>
    </source>
</reference>
<dbReference type="InterPro" id="IPR014590">
    <property type="entry name" value="UCP034300_MORN_rpt-cont"/>
</dbReference>
<dbReference type="EMBL" id="WUBJ01000006">
    <property type="protein sequence ID" value="MWV56449.1"/>
    <property type="molecule type" value="Genomic_DNA"/>
</dbReference>
<name>A0A6I4RAB3_9STRE</name>
<dbReference type="RefSeq" id="WP_154608508.1">
    <property type="nucleotide sequence ID" value="NZ_CP072115.1"/>
</dbReference>
<evidence type="ECO:0000256" key="1">
    <source>
        <dbReference type="ARBA" id="ARBA00022737"/>
    </source>
</evidence>
<reference evidence="3 5" key="2">
    <citation type="submission" date="2019-11" db="EMBL/GenBank/DDBJ databases">
        <title>Streptococcis sp. isolated from the respiratory tract of Marmot.</title>
        <authorList>
            <person name="Zhang G."/>
        </authorList>
    </citation>
    <scope>NUCLEOTIDE SEQUENCE [LARGE SCALE GENOMIC DNA]</scope>
    <source>
        <strain evidence="3">Zg-86</strain>
        <strain evidence="5">zg-86</strain>
    </source>
</reference>
<keyword evidence="2" id="KW-0472">Membrane</keyword>
<evidence type="ECO:0000256" key="2">
    <source>
        <dbReference type="SAM" id="Phobius"/>
    </source>
</evidence>
<dbReference type="Pfam" id="PF02493">
    <property type="entry name" value="MORN"/>
    <property type="match status" value="3"/>
</dbReference>
<dbReference type="PANTHER" id="PTHR23084">
    <property type="entry name" value="PHOSPHATIDYLINOSITOL-4-PHOSPHATE 5-KINASE RELATED"/>
    <property type="match status" value="1"/>
</dbReference>
<evidence type="ECO:0000313" key="4">
    <source>
        <dbReference type="EMBL" id="MWV56449.1"/>
    </source>
</evidence>
<dbReference type="Proteomes" id="UP000435060">
    <property type="component" value="Unassembled WGS sequence"/>
</dbReference>
<gene>
    <name evidence="3" type="ORF">GGG87_05595</name>
    <name evidence="4" type="ORF">GGH11_05630</name>
</gene>
<dbReference type="Proteomes" id="UP000435423">
    <property type="component" value="Unassembled WGS sequence"/>
</dbReference>
<evidence type="ECO:0000313" key="6">
    <source>
        <dbReference type="Proteomes" id="UP000435423"/>
    </source>
</evidence>
<evidence type="ECO:0000313" key="3">
    <source>
        <dbReference type="EMBL" id="MTB64462.1"/>
    </source>
</evidence>
<comment type="caution">
    <text evidence="4">The sequence shown here is derived from an EMBL/GenBank/DDBJ whole genome shotgun (WGS) entry which is preliminary data.</text>
</comment>
<keyword evidence="1" id="KW-0677">Repeat</keyword>
<organism evidence="4 6">
    <name type="scientific">Streptococcus zhangguiae</name>
    <dbReference type="NCBI Taxonomy" id="2664091"/>
    <lineage>
        <taxon>Bacteria</taxon>
        <taxon>Bacillati</taxon>
        <taxon>Bacillota</taxon>
        <taxon>Bacilli</taxon>
        <taxon>Lactobacillales</taxon>
        <taxon>Streptococcaceae</taxon>
        <taxon>Streptococcus</taxon>
    </lineage>
</organism>
<dbReference type="Gene3D" id="2.20.110.10">
    <property type="entry name" value="Histone H3 K4-specific methyltransferase SET7/9 N-terminal domain"/>
    <property type="match status" value="2"/>
</dbReference>
<feature type="transmembrane region" description="Helical" evidence="2">
    <location>
        <begin position="28"/>
        <end position="47"/>
    </location>
</feature>
<dbReference type="AlphaFoldDB" id="A0A6I4RAB3"/>
<keyword evidence="2" id="KW-0812">Transmembrane</keyword>
<keyword evidence="5" id="KW-1185">Reference proteome</keyword>
<accession>A0A6I4RAB3</accession>
<dbReference type="InterPro" id="IPR003409">
    <property type="entry name" value="MORN"/>
</dbReference>
<dbReference type="EMBL" id="WLCG01000007">
    <property type="protein sequence ID" value="MTB64462.1"/>
    <property type="molecule type" value="Genomic_DNA"/>
</dbReference>
<protein>
    <recommendedName>
        <fullName evidence="7">MORN repeat protein</fullName>
    </recommendedName>
</protein>